<accession>A0ABY6HZ60</accession>
<evidence type="ECO:0000313" key="3">
    <source>
        <dbReference type="Proteomes" id="UP001208689"/>
    </source>
</evidence>
<evidence type="ECO:0000313" key="2">
    <source>
        <dbReference type="EMBL" id="UYP47866.1"/>
    </source>
</evidence>
<organism evidence="2 3">
    <name type="scientific">Candidatus Lokiarchaeum ossiferum</name>
    <dbReference type="NCBI Taxonomy" id="2951803"/>
    <lineage>
        <taxon>Archaea</taxon>
        <taxon>Promethearchaeati</taxon>
        <taxon>Promethearchaeota</taxon>
        <taxon>Promethearchaeia</taxon>
        <taxon>Promethearchaeales</taxon>
        <taxon>Promethearchaeaceae</taxon>
        <taxon>Candidatus Lokiarchaeum</taxon>
    </lineage>
</organism>
<comment type="similarity">
    <text evidence="1">Belongs to the MEMO1 family.</text>
</comment>
<reference evidence="2" key="1">
    <citation type="submission" date="2022-09" db="EMBL/GenBank/DDBJ databases">
        <title>Actin cytoskeleton and complex cell architecture in an #Asgard archaeon.</title>
        <authorList>
            <person name="Ponce Toledo R.I."/>
            <person name="Schleper C."/>
            <person name="Rodrigues Oliveira T."/>
            <person name="Wollweber F."/>
            <person name="Xu J."/>
            <person name="Rittmann S."/>
            <person name="Klingl A."/>
            <person name="Pilhofer M."/>
        </authorList>
    </citation>
    <scope>NUCLEOTIDE SEQUENCE</scope>
    <source>
        <strain evidence="2">B-35</strain>
    </source>
</reference>
<dbReference type="CDD" id="cd07361">
    <property type="entry name" value="MEMO_like"/>
    <property type="match status" value="1"/>
</dbReference>
<dbReference type="PANTHER" id="PTHR11060:SF0">
    <property type="entry name" value="PROTEIN MEMO1"/>
    <property type="match status" value="1"/>
</dbReference>
<gene>
    <name evidence="2" type="ORF">NEF87_004151</name>
</gene>
<proteinExistence type="inferred from homology"/>
<evidence type="ECO:0008006" key="4">
    <source>
        <dbReference type="Google" id="ProtNLM"/>
    </source>
</evidence>
<dbReference type="Pfam" id="PF01875">
    <property type="entry name" value="Memo"/>
    <property type="match status" value="1"/>
</dbReference>
<dbReference type="Proteomes" id="UP001208689">
    <property type="component" value="Chromosome"/>
</dbReference>
<dbReference type="NCBIfam" id="TIGR04336">
    <property type="entry name" value="AmmeMemoSam_B"/>
    <property type="match status" value="1"/>
</dbReference>
<dbReference type="PANTHER" id="PTHR11060">
    <property type="entry name" value="PROTEIN MEMO1"/>
    <property type="match status" value="1"/>
</dbReference>
<dbReference type="EMBL" id="CP104013">
    <property type="protein sequence ID" value="UYP47866.1"/>
    <property type="molecule type" value="Genomic_DNA"/>
</dbReference>
<evidence type="ECO:0000256" key="1">
    <source>
        <dbReference type="ARBA" id="ARBA00006315"/>
    </source>
</evidence>
<dbReference type="SUPFAM" id="SSF53213">
    <property type="entry name" value="LigB-like"/>
    <property type="match status" value="1"/>
</dbReference>
<dbReference type="InterPro" id="IPR002737">
    <property type="entry name" value="MEMO1_fam"/>
</dbReference>
<dbReference type="Gene3D" id="3.40.830.10">
    <property type="entry name" value="LigB-like"/>
    <property type="match status" value="1"/>
</dbReference>
<protein>
    <recommendedName>
        <fullName evidence="4">MEMO1 family protein</fullName>
    </recommendedName>
</protein>
<keyword evidence="3" id="KW-1185">Reference proteome</keyword>
<name>A0ABY6HZ60_9ARCH</name>
<sequence>MAIIRNPSAAGRFYPRFKGELLDTIHENFVNSSFGLSHDLNLTTDNNGGDRKVLGGVSPHAGYMYSGSATAHTIQEVFGQKVPDTVIILGTQHTGYYEIGIMKEGAWKTPFGTLDIDTDLAIQLLKESKVVKEDDSAFNGFPHGREHNIEVQIPFIQYAATKAQKSVKILPIKIGKMNQNVLETLGKDIASVLDSNNNKDIAIIASSDMTHYQPQNPRNPKEEILQIQHKRDEAVMEAFEQFNWQKTLEKATDTSVCGPQCIATLMIIGKEMGYTTAKKLQYYTSYEKIGGTGPSDYSVGYFSGIISR</sequence>